<dbReference type="InterPro" id="IPR013783">
    <property type="entry name" value="Ig-like_fold"/>
</dbReference>
<keyword evidence="4" id="KW-0325">Glycoprotein</keyword>
<dbReference type="GO" id="GO:0050839">
    <property type="term" value="F:cell adhesion molecule binding"/>
    <property type="evidence" value="ECO:0007669"/>
    <property type="project" value="TreeGrafter"/>
</dbReference>
<dbReference type="PROSITE" id="PS50835">
    <property type="entry name" value="IG_LIKE"/>
    <property type="match status" value="3"/>
</dbReference>
<gene>
    <name evidence="9" type="ORF">HOLleu_22334</name>
</gene>
<sequence>MLKLIFHSVFIVGVSSRVALLGKPAELCCSLNDSRIPRFITWMKDDSLISIFKYKASLLTYEIANTTYKDAGLYKCHLDYQSGLSNEQQFLLQVHDYPELYSNTSTLMENNTIFASCCVNYSPVFKVPGITWLIGVETLTTSTEYIKYRGKSLGSEANSVCNMISFISSGQHHGKKLVCLVADELSVNDSMELNVIYPASIISLQITSSDETYPDQIWENQTAYIECEADGNPSPQVILESKHMNKIGWQMSSYDSVTKLCSNNRYSWKFVLSNVTRNESGEYRCTATNEVAQYYKRKSGYLDVKYPAAVEMVTKLTVNIEWGGSVTVVCVTDSNPLSEVTLHTIVQGHWIELPTQPANIATNGYISRWEFQFRNVSDQFKGKYRCVASNRPGKVAFSDILSVNVLAKLLPNSIAINHGHLVIVSVSVIIVLATVITSTWIHFHRKRTSFDVIRRRPRMITTYHRNRFPDLIRTSQVFQGATCSSFQKPFPNQPENKGKRGSNCDSYGYAYVHELEIDLKNVAI</sequence>
<evidence type="ECO:0000256" key="2">
    <source>
        <dbReference type="ARBA" id="ARBA00023136"/>
    </source>
</evidence>
<dbReference type="SMART" id="SM00409">
    <property type="entry name" value="IG"/>
    <property type="match status" value="3"/>
</dbReference>
<comment type="caution">
    <text evidence="9">The sequence shown here is derived from an EMBL/GenBank/DDBJ whole genome shotgun (WGS) entry which is preliminary data.</text>
</comment>
<dbReference type="EMBL" id="JAIZAY010000010">
    <property type="protein sequence ID" value="KAJ8035190.1"/>
    <property type="molecule type" value="Genomic_DNA"/>
</dbReference>
<dbReference type="OrthoDB" id="6159398at2759"/>
<dbReference type="AlphaFoldDB" id="A0A9Q1H7E3"/>
<evidence type="ECO:0000256" key="4">
    <source>
        <dbReference type="ARBA" id="ARBA00023180"/>
    </source>
</evidence>
<keyword evidence="5" id="KW-0393">Immunoglobulin domain</keyword>
<evidence type="ECO:0000256" key="6">
    <source>
        <dbReference type="SAM" id="Phobius"/>
    </source>
</evidence>
<proteinExistence type="predicted"/>
<evidence type="ECO:0000313" key="9">
    <source>
        <dbReference type="EMBL" id="KAJ8035190.1"/>
    </source>
</evidence>
<evidence type="ECO:0000256" key="5">
    <source>
        <dbReference type="ARBA" id="ARBA00023319"/>
    </source>
</evidence>
<keyword evidence="10" id="KW-1185">Reference proteome</keyword>
<dbReference type="PANTHER" id="PTHR11640:SF31">
    <property type="entry name" value="IRREGULAR CHIASM C-ROUGHEST PROTEIN-RELATED"/>
    <property type="match status" value="1"/>
</dbReference>
<name>A0A9Q1H7E3_HOLLE</name>
<feature type="domain" description="Ig-like" evidence="8">
    <location>
        <begin position="198"/>
        <end position="289"/>
    </location>
</feature>
<feature type="domain" description="Ig-like" evidence="8">
    <location>
        <begin position="307"/>
        <end position="402"/>
    </location>
</feature>
<dbReference type="InterPro" id="IPR036179">
    <property type="entry name" value="Ig-like_dom_sf"/>
</dbReference>
<keyword evidence="7" id="KW-0732">Signal</keyword>
<comment type="subcellular location">
    <subcellularLocation>
        <location evidence="1">Membrane</location>
        <topology evidence="1">Single-pass type I membrane protein</topology>
    </subcellularLocation>
</comment>
<reference evidence="9" key="1">
    <citation type="submission" date="2021-10" db="EMBL/GenBank/DDBJ databases">
        <title>Tropical sea cucumber genome reveals ecological adaptation and Cuvierian tubules defense mechanism.</title>
        <authorList>
            <person name="Chen T."/>
        </authorList>
    </citation>
    <scope>NUCLEOTIDE SEQUENCE</scope>
    <source>
        <strain evidence="9">Nanhai2018</strain>
        <tissue evidence="9">Muscle</tissue>
    </source>
</reference>
<feature type="transmembrane region" description="Helical" evidence="6">
    <location>
        <begin position="421"/>
        <end position="443"/>
    </location>
</feature>
<feature type="chain" id="PRO_5040302387" evidence="7">
    <location>
        <begin position="17"/>
        <end position="524"/>
    </location>
</feature>
<dbReference type="CDD" id="cd00096">
    <property type="entry name" value="Ig"/>
    <property type="match status" value="1"/>
</dbReference>
<feature type="domain" description="Ig-like" evidence="8">
    <location>
        <begin position="22"/>
        <end position="92"/>
    </location>
</feature>
<dbReference type="InterPro" id="IPR003599">
    <property type="entry name" value="Ig_sub"/>
</dbReference>
<keyword evidence="6" id="KW-1133">Transmembrane helix</keyword>
<dbReference type="InterPro" id="IPR051275">
    <property type="entry name" value="Cell_adhesion_signaling"/>
</dbReference>
<dbReference type="Pfam" id="PF13927">
    <property type="entry name" value="Ig_3"/>
    <property type="match status" value="1"/>
</dbReference>
<dbReference type="Proteomes" id="UP001152320">
    <property type="component" value="Chromosome 10"/>
</dbReference>
<dbReference type="SUPFAM" id="SSF48726">
    <property type="entry name" value="Immunoglobulin"/>
    <property type="match status" value="3"/>
</dbReference>
<accession>A0A9Q1H7E3</accession>
<evidence type="ECO:0000313" key="10">
    <source>
        <dbReference type="Proteomes" id="UP001152320"/>
    </source>
</evidence>
<dbReference type="GO" id="GO:0098609">
    <property type="term" value="P:cell-cell adhesion"/>
    <property type="evidence" value="ECO:0007669"/>
    <property type="project" value="TreeGrafter"/>
</dbReference>
<dbReference type="InterPro" id="IPR003598">
    <property type="entry name" value="Ig_sub2"/>
</dbReference>
<dbReference type="PANTHER" id="PTHR11640">
    <property type="entry name" value="NEPHRIN"/>
    <property type="match status" value="1"/>
</dbReference>
<evidence type="ECO:0000256" key="3">
    <source>
        <dbReference type="ARBA" id="ARBA00023157"/>
    </source>
</evidence>
<dbReference type="GO" id="GO:0005911">
    <property type="term" value="C:cell-cell junction"/>
    <property type="evidence" value="ECO:0007669"/>
    <property type="project" value="TreeGrafter"/>
</dbReference>
<evidence type="ECO:0000256" key="1">
    <source>
        <dbReference type="ARBA" id="ARBA00004479"/>
    </source>
</evidence>
<evidence type="ECO:0000256" key="7">
    <source>
        <dbReference type="SAM" id="SignalP"/>
    </source>
</evidence>
<protein>
    <submittedName>
        <fullName evidence="9">Hemicentin-1</fullName>
    </submittedName>
</protein>
<keyword evidence="6" id="KW-0812">Transmembrane</keyword>
<keyword evidence="3" id="KW-1015">Disulfide bond</keyword>
<feature type="signal peptide" evidence="7">
    <location>
        <begin position="1"/>
        <end position="16"/>
    </location>
</feature>
<keyword evidence="2 6" id="KW-0472">Membrane</keyword>
<dbReference type="SMART" id="SM00408">
    <property type="entry name" value="IGc2"/>
    <property type="match status" value="3"/>
</dbReference>
<dbReference type="Gene3D" id="2.60.40.10">
    <property type="entry name" value="Immunoglobulins"/>
    <property type="match status" value="4"/>
</dbReference>
<evidence type="ECO:0000259" key="8">
    <source>
        <dbReference type="PROSITE" id="PS50835"/>
    </source>
</evidence>
<organism evidence="9 10">
    <name type="scientific">Holothuria leucospilota</name>
    <name type="common">Black long sea cucumber</name>
    <name type="synonym">Mertensiothuria leucospilota</name>
    <dbReference type="NCBI Taxonomy" id="206669"/>
    <lineage>
        <taxon>Eukaryota</taxon>
        <taxon>Metazoa</taxon>
        <taxon>Echinodermata</taxon>
        <taxon>Eleutherozoa</taxon>
        <taxon>Echinozoa</taxon>
        <taxon>Holothuroidea</taxon>
        <taxon>Aspidochirotacea</taxon>
        <taxon>Aspidochirotida</taxon>
        <taxon>Holothuriidae</taxon>
        <taxon>Holothuria</taxon>
    </lineage>
</organism>
<dbReference type="GO" id="GO:0005886">
    <property type="term" value="C:plasma membrane"/>
    <property type="evidence" value="ECO:0007669"/>
    <property type="project" value="TreeGrafter"/>
</dbReference>
<dbReference type="InterPro" id="IPR007110">
    <property type="entry name" value="Ig-like_dom"/>
</dbReference>